<dbReference type="AlphaFoldDB" id="A0A016W658"/>
<name>A0A016W658_9BILA</name>
<sequence length="94" mass="10943">MPIIMLMIVFQSRIARKEGIRIIYIAVGEYVDPSNRWYEPSFMEECRQMAGSDENLIKVGLFEVSVVSYSWLFLLRLDMSIMDNVVKTMCDPIV</sequence>
<dbReference type="Proteomes" id="UP000024635">
    <property type="component" value="Unassembled WGS sequence"/>
</dbReference>
<protein>
    <submittedName>
        <fullName evidence="1">Uncharacterized protein</fullName>
    </submittedName>
</protein>
<evidence type="ECO:0000313" key="2">
    <source>
        <dbReference type="Proteomes" id="UP000024635"/>
    </source>
</evidence>
<dbReference type="EMBL" id="JARK01000677">
    <property type="protein sequence ID" value="EYC35334.1"/>
    <property type="molecule type" value="Genomic_DNA"/>
</dbReference>
<proteinExistence type="predicted"/>
<evidence type="ECO:0000313" key="1">
    <source>
        <dbReference type="EMBL" id="EYC35334.1"/>
    </source>
</evidence>
<organism evidence="1 2">
    <name type="scientific">Ancylostoma ceylanicum</name>
    <dbReference type="NCBI Taxonomy" id="53326"/>
    <lineage>
        <taxon>Eukaryota</taxon>
        <taxon>Metazoa</taxon>
        <taxon>Ecdysozoa</taxon>
        <taxon>Nematoda</taxon>
        <taxon>Chromadorea</taxon>
        <taxon>Rhabditida</taxon>
        <taxon>Rhabditina</taxon>
        <taxon>Rhabditomorpha</taxon>
        <taxon>Strongyloidea</taxon>
        <taxon>Ancylostomatidae</taxon>
        <taxon>Ancylostomatinae</taxon>
        <taxon>Ancylostoma</taxon>
    </lineage>
</organism>
<keyword evidence="2" id="KW-1185">Reference proteome</keyword>
<accession>A0A016W658</accession>
<comment type="caution">
    <text evidence="1">The sequence shown here is derived from an EMBL/GenBank/DDBJ whole genome shotgun (WGS) entry which is preliminary data.</text>
</comment>
<reference evidence="2" key="1">
    <citation type="journal article" date="2015" name="Nat. Genet.">
        <title>The genome and transcriptome of the zoonotic hookworm Ancylostoma ceylanicum identify infection-specific gene families.</title>
        <authorList>
            <person name="Schwarz E.M."/>
            <person name="Hu Y."/>
            <person name="Antoshechkin I."/>
            <person name="Miller M.M."/>
            <person name="Sternberg P.W."/>
            <person name="Aroian R.V."/>
        </authorList>
    </citation>
    <scope>NUCLEOTIDE SEQUENCE</scope>
    <source>
        <strain evidence="2">HY135</strain>
    </source>
</reference>
<gene>
    <name evidence="1" type="primary">Acey_s1077.g3554</name>
    <name evidence="1" type="ORF">Y032_1077g3554</name>
</gene>